<dbReference type="InterPro" id="IPR006343">
    <property type="entry name" value="DnaB/C_C"/>
</dbReference>
<evidence type="ECO:0000313" key="4">
    <source>
        <dbReference type="EMBL" id="OSP90549.1"/>
    </source>
</evidence>
<protein>
    <recommendedName>
        <fullName evidence="3">DnaB/C C-terminal domain-containing protein</fullName>
    </recommendedName>
</protein>
<feature type="domain" description="DnaB/C C-terminal" evidence="3">
    <location>
        <begin position="175"/>
        <end position="237"/>
    </location>
</feature>
<dbReference type="SUPFAM" id="SSF158499">
    <property type="entry name" value="DnaD domain-like"/>
    <property type="match status" value="1"/>
</dbReference>
<feature type="region of interest" description="Disordered" evidence="2">
    <location>
        <begin position="136"/>
        <end position="160"/>
    </location>
</feature>
<evidence type="ECO:0000313" key="5">
    <source>
        <dbReference type="Proteomes" id="UP000193588"/>
    </source>
</evidence>
<proteinExistence type="inferred from homology"/>
<accession>A0A1X4JP96</accession>
<evidence type="ECO:0000256" key="2">
    <source>
        <dbReference type="SAM" id="MobiDB-lite"/>
    </source>
</evidence>
<evidence type="ECO:0000256" key="1">
    <source>
        <dbReference type="ARBA" id="ARBA00093462"/>
    </source>
</evidence>
<feature type="compositionally biased region" description="Basic and acidic residues" evidence="2">
    <location>
        <begin position="136"/>
        <end position="149"/>
    </location>
</feature>
<dbReference type="RefSeq" id="WP_085636819.1">
    <property type="nucleotide sequence ID" value="NZ_JARXOD010000014.1"/>
</dbReference>
<gene>
    <name evidence="4" type="ORF">B9D04_00115</name>
</gene>
<name>A0A1X4JP96_9LACO</name>
<organism evidence="4 5">
    <name type="scientific">Weissella cibaria</name>
    <dbReference type="NCBI Taxonomy" id="137591"/>
    <lineage>
        <taxon>Bacteria</taxon>
        <taxon>Bacillati</taxon>
        <taxon>Bacillota</taxon>
        <taxon>Bacilli</taxon>
        <taxon>Lactobacillales</taxon>
        <taxon>Lactobacillaceae</taxon>
        <taxon>Weissella</taxon>
    </lineage>
</organism>
<evidence type="ECO:0000259" key="3">
    <source>
        <dbReference type="Pfam" id="PF07261"/>
    </source>
</evidence>
<dbReference type="Gene3D" id="1.10.10.630">
    <property type="entry name" value="DnaD domain-like"/>
    <property type="match status" value="1"/>
</dbReference>
<comment type="similarity">
    <text evidence="1">Belongs to the DnaB/DnaD family.</text>
</comment>
<dbReference type="Proteomes" id="UP000193588">
    <property type="component" value="Unassembled WGS sequence"/>
</dbReference>
<comment type="caution">
    <text evidence="4">The sequence shown here is derived from an EMBL/GenBank/DDBJ whole genome shotgun (WGS) entry which is preliminary data.</text>
</comment>
<reference evidence="4 5" key="1">
    <citation type="submission" date="2017-04" db="EMBL/GenBank/DDBJ databases">
        <title>The genome sequence of Weissella cibaria isolated from wild Drosophila.</title>
        <authorList>
            <person name="Ricks N.J."/>
            <person name="Carroll C."/>
            <person name="Walters A."/>
            <person name="Newell P.D."/>
            <person name="Chaston J.M."/>
        </authorList>
    </citation>
    <scope>NUCLEOTIDE SEQUENCE [LARGE SCALE GENOMIC DNA]</scope>
    <source>
        <strain evidence="4 5">DmW_103</strain>
    </source>
</reference>
<dbReference type="AlphaFoldDB" id="A0A1X4JP96"/>
<dbReference type="NCBIfam" id="TIGR01446">
    <property type="entry name" value="DnaD_dom"/>
    <property type="match status" value="1"/>
</dbReference>
<dbReference type="Pfam" id="PF07261">
    <property type="entry name" value="DnaB_2"/>
    <property type="match status" value="1"/>
</dbReference>
<dbReference type="InterPro" id="IPR034829">
    <property type="entry name" value="DnaD-like_sf"/>
</dbReference>
<dbReference type="EMBL" id="NDXJ01000001">
    <property type="protein sequence ID" value="OSP90549.1"/>
    <property type="molecule type" value="Genomic_DNA"/>
</dbReference>
<sequence>MAQRRMLSKKVTDTDAFLDMPLSTQALYFHLNMHADDDGFVGNINTIKRMIGASTDDEKLLLAKQFLIPFDDSGVVVIKDWRIHNYIRKDTYNATMYSEERRKLGVSESGSYFVDEPSTERPRIVDDTATQVRLDKVSKGKSKVSEGKVSENTTDQPTGSLRNQLTDLVAVHGFADRLTPMQLNQLLEYVTEDGMEIGVLNLALQDASNRAIRNFKYVDAILRAKLNEGVKSVADWHAGKETHKQAVADEKVPDWMRELNDKLEGS</sequence>